<dbReference type="EMBL" id="JABEQI010000010">
    <property type="protein sequence ID" value="MBB2187602.1"/>
    <property type="molecule type" value="Genomic_DNA"/>
</dbReference>
<dbReference type="GO" id="GO:0016413">
    <property type="term" value="F:O-acetyltransferase activity"/>
    <property type="evidence" value="ECO:0007669"/>
    <property type="project" value="TreeGrafter"/>
</dbReference>
<name>A0A7W4PAZ0_GLULI</name>
<evidence type="ECO:0000313" key="10">
    <source>
        <dbReference type="Proteomes" id="UP000562982"/>
    </source>
</evidence>
<keyword evidence="6 7" id="KW-0472">Membrane</keyword>
<evidence type="ECO:0000256" key="3">
    <source>
        <dbReference type="ARBA" id="ARBA00022475"/>
    </source>
</evidence>
<feature type="transmembrane region" description="Helical" evidence="7">
    <location>
        <begin position="266"/>
        <end position="285"/>
    </location>
</feature>
<feature type="transmembrane region" description="Helical" evidence="7">
    <location>
        <begin position="83"/>
        <end position="101"/>
    </location>
</feature>
<organism evidence="9 10">
    <name type="scientific">Gluconacetobacter liquefaciens</name>
    <name type="common">Acetobacter liquefaciens</name>
    <dbReference type="NCBI Taxonomy" id="89584"/>
    <lineage>
        <taxon>Bacteria</taxon>
        <taxon>Pseudomonadati</taxon>
        <taxon>Pseudomonadota</taxon>
        <taxon>Alphaproteobacteria</taxon>
        <taxon>Acetobacterales</taxon>
        <taxon>Acetobacteraceae</taxon>
        <taxon>Gluconacetobacter</taxon>
    </lineage>
</organism>
<dbReference type="InterPro" id="IPR002656">
    <property type="entry name" value="Acyl_transf_3_dom"/>
</dbReference>
<comment type="subcellular location">
    <subcellularLocation>
        <location evidence="1">Cell membrane</location>
        <topology evidence="1">Multi-pass membrane protein</topology>
    </subcellularLocation>
</comment>
<reference evidence="9 10" key="1">
    <citation type="submission" date="2020-04" db="EMBL/GenBank/DDBJ databases">
        <title>Description of novel Gluconacetobacter.</title>
        <authorList>
            <person name="Sombolestani A."/>
        </authorList>
    </citation>
    <scope>NUCLEOTIDE SEQUENCE [LARGE SCALE GENOMIC DNA]</scope>
    <source>
        <strain evidence="9 10">LMG 1382</strain>
    </source>
</reference>
<keyword evidence="4 7" id="KW-0812">Transmembrane</keyword>
<feature type="transmembrane region" description="Helical" evidence="7">
    <location>
        <begin position="306"/>
        <end position="325"/>
    </location>
</feature>
<evidence type="ECO:0000313" key="9">
    <source>
        <dbReference type="EMBL" id="MBB2187602.1"/>
    </source>
</evidence>
<keyword evidence="9" id="KW-0012">Acyltransferase</keyword>
<evidence type="ECO:0000256" key="5">
    <source>
        <dbReference type="ARBA" id="ARBA00022989"/>
    </source>
</evidence>
<evidence type="ECO:0000256" key="6">
    <source>
        <dbReference type="ARBA" id="ARBA00023136"/>
    </source>
</evidence>
<feature type="transmembrane region" description="Helical" evidence="7">
    <location>
        <begin position="162"/>
        <end position="179"/>
    </location>
</feature>
<dbReference type="RefSeq" id="WP_114728239.1">
    <property type="nucleotide sequence ID" value="NZ_BJMI01000008.1"/>
</dbReference>
<feature type="transmembrane region" description="Helical" evidence="7">
    <location>
        <begin position="122"/>
        <end position="142"/>
    </location>
</feature>
<keyword evidence="5 7" id="KW-1133">Transmembrane helix</keyword>
<feature type="transmembrane region" description="Helical" evidence="7">
    <location>
        <begin position="241"/>
        <end position="260"/>
    </location>
</feature>
<keyword evidence="3" id="KW-1003">Cell membrane</keyword>
<feature type="transmembrane region" description="Helical" evidence="7">
    <location>
        <begin position="331"/>
        <end position="352"/>
    </location>
</feature>
<feature type="transmembrane region" description="Helical" evidence="7">
    <location>
        <begin position="209"/>
        <end position="234"/>
    </location>
</feature>
<dbReference type="OrthoDB" id="9814956at2"/>
<keyword evidence="9" id="KW-0808">Transferase</keyword>
<comment type="caution">
    <text evidence="9">The sequence shown here is derived from an EMBL/GenBank/DDBJ whole genome shotgun (WGS) entry which is preliminary data.</text>
</comment>
<evidence type="ECO:0000256" key="2">
    <source>
        <dbReference type="ARBA" id="ARBA00007400"/>
    </source>
</evidence>
<accession>A0A7W4PAZ0</accession>
<dbReference type="PANTHER" id="PTHR40074">
    <property type="entry name" value="O-ACETYLTRANSFERASE WECH"/>
    <property type="match status" value="1"/>
</dbReference>
<sequence length="377" mass="43107">MLGRVCSKLLGGRAKMRESMVRADPVHPQTVSVLRDASPKGYYAWVDYVKGIGIILVVLGHVLRGIEKAGIVQKNNALTIVDSIIYSFHMPLFFVVSGLFFHSSMEKRHSDGLIRNKFDTIVYPYIVWSIIQGGIEIFLSHYTNSHFRPIELLSILWMPRDQFWFLYILMMCFVVFVIIEVTFSSVNYLFLTIILSFFCVFRYELNAPFIFDLFLANAVYFSFGILCGQFMALFEGACRKYIILLLVTVLASQYIFHFVYDFNYTKIGFFSLYLSLITILFIISVSINLKDRANIIKYIGKYSMPIYLIHVIVGSGMRIVMHGAFHINNLYIQAISGTVVGIFFPIAIYKYANSFGLSALFIMPRSGKPYLAPSSVK</sequence>
<dbReference type="PANTHER" id="PTHR40074:SF2">
    <property type="entry name" value="O-ACETYLTRANSFERASE WECH"/>
    <property type="match status" value="1"/>
</dbReference>
<proteinExistence type="inferred from homology"/>
<feature type="transmembrane region" description="Helical" evidence="7">
    <location>
        <begin position="42"/>
        <end position="63"/>
    </location>
</feature>
<feature type="domain" description="Acyltransferase 3" evidence="8">
    <location>
        <begin position="44"/>
        <end position="349"/>
    </location>
</feature>
<gene>
    <name evidence="9" type="ORF">HLH32_14685</name>
</gene>
<protein>
    <submittedName>
        <fullName evidence="9">Acyltransferase</fullName>
    </submittedName>
</protein>
<comment type="similarity">
    <text evidence="2">Belongs to the acyltransferase 3 family.</text>
</comment>
<dbReference type="GO" id="GO:0009246">
    <property type="term" value="P:enterobacterial common antigen biosynthetic process"/>
    <property type="evidence" value="ECO:0007669"/>
    <property type="project" value="TreeGrafter"/>
</dbReference>
<evidence type="ECO:0000256" key="1">
    <source>
        <dbReference type="ARBA" id="ARBA00004651"/>
    </source>
</evidence>
<dbReference type="AlphaFoldDB" id="A0A7W4PAZ0"/>
<dbReference type="Pfam" id="PF01757">
    <property type="entry name" value="Acyl_transf_3"/>
    <property type="match status" value="1"/>
</dbReference>
<evidence type="ECO:0000259" key="8">
    <source>
        <dbReference type="Pfam" id="PF01757"/>
    </source>
</evidence>
<dbReference type="Proteomes" id="UP000562982">
    <property type="component" value="Unassembled WGS sequence"/>
</dbReference>
<evidence type="ECO:0000256" key="4">
    <source>
        <dbReference type="ARBA" id="ARBA00022692"/>
    </source>
</evidence>
<dbReference type="GO" id="GO:0005886">
    <property type="term" value="C:plasma membrane"/>
    <property type="evidence" value="ECO:0007669"/>
    <property type="project" value="UniProtKB-SubCell"/>
</dbReference>
<evidence type="ECO:0000256" key="7">
    <source>
        <dbReference type="SAM" id="Phobius"/>
    </source>
</evidence>